<name>A0A4R9GHX6_9LEPT</name>
<evidence type="ECO:0000313" key="2">
    <source>
        <dbReference type="Proteomes" id="UP000298458"/>
    </source>
</evidence>
<dbReference type="AlphaFoldDB" id="A0A4R9GHX6"/>
<dbReference type="RefSeq" id="WP_135767139.1">
    <property type="nucleotide sequence ID" value="NZ_RQET01000004.1"/>
</dbReference>
<dbReference type="Proteomes" id="UP000298458">
    <property type="component" value="Unassembled WGS sequence"/>
</dbReference>
<comment type="caution">
    <text evidence="1">The sequence shown here is derived from an EMBL/GenBank/DDBJ whole genome shotgun (WGS) entry which is preliminary data.</text>
</comment>
<evidence type="ECO:0000313" key="1">
    <source>
        <dbReference type="EMBL" id="TGK11736.1"/>
    </source>
</evidence>
<gene>
    <name evidence="1" type="ORF">EHO60_05425</name>
</gene>
<accession>A0A4R9GHX6</accession>
<protein>
    <submittedName>
        <fullName evidence="1">Uncharacterized protein</fullName>
    </submittedName>
</protein>
<dbReference type="EMBL" id="RQET01000004">
    <property type="protein sequence ID" value="TGK11736.1"/>
    <property type="molecule type" value="Genomic_DNA"/>
</dbReference>
<organism evidence="1 2">
    <name type="scientific">Leptospira fletcheri</name>
    <dbReference type="NCBI Taxonomy" id="2484981"/>
    <lineage>
        <taxon>Bacteria</taxon>
        <taxon>Pseudomonadati</taxon>
        <taxon>Spirochaetota</taxon>
        <taxon>Spirochaetia</taxon>
        <taxon>Leptospirales</taxon>
        <taxon>Leptospiraceae</taxon>
        <taxon>Leptospira</taxon>
    </lineage>
</organism>
<proteinExistence type="predicted"/>
<dbReference type="OrthoDB" id="333336at2"/>
<keyword evidence="2" id="KW-1185">Reference proteome</keyword>
<reference evidence="1" key="1">
    <citation type="journal article" date="2019" name="PLoS Negl. Trop. Dis.">
        <title>Revisiting the worldwide diversity of Leptospira species in the environment.</title>
        <authorList>
            <person name="Vincent A.T."/>
            <person name="Schiettekatte O."/>
            <person name="Bourhy P."/>
            <person name="Veyrier F.J."/>
            <person name="Picardeau M."/>
        </authorList>
    </citation>
    <scope>NUCLEOTIDE SEQUENCE [LARGE SCALE GENOMIC DNA]</scope>
    <source>
        <strain evidence="1">SSW15</strain>
    </source>
</reference>
<sequence length="73" mass="8315">MRISDGIQRVSFPEEALTYVKPVMNRTVVPPVDPVKQRDFSRFDSNLKFYGPEGETIKANPDLKRGSLLDLYA</sequence>